<dbReference type="InterPro" id="IPR027417">
    <property type="entry name" value="P-loop_NTPase"/>
</dbReference>
<accession>A0A2S3W709</accession>
<dbReference type="SUPFAM" id="SSF48452">
    <property type="entry name" value="TPR-like"/>
    <property type="match status" value="1"/>
</dbReference>
<gene>
    <name evidence="2" type="ORF">BGP80_01805</name>
</gene>
<dbReference type="InterPro" id="IPR011990">
    <property type="entry name" value="TPR-like_helical_dom_sf"/>
</dbReference>
<comment type="caution">
    <text evidence="2">The sequence shown here is derived from an EMBL/GenBank/DDBJ whole genome shotgun (WGS) entry which is preliminary data.</text>
</comment>
<dbReference type="SMART" id="SM00028">
    <property type="entry name" value="TPR"/>
    <property type="match status" value="3"/>
</dbReference>
<name>A0A2S3W709_PSEPU</name>
<dbReference type="Proteomes" id="UP000237194">
    <property type="component" value="Unassembled WGS sequence"/>
</dbReference>
<feature type="compositionally biased region" description="Basic residues" evidence="1">
    <location>
        <begin position="821"/>
        <end position="831"/>
    </location>
</feature>
<feature type="region of interest" description="Disordered" evidence="1">
    <location>
        <begin position="812"/>
        <end position="831"/>
    </location>
</feature>
<reference evidence="2 3" key="2">
    <citation type="submission" date="2018-03" db="EMBL/GenBank/DDBJ databases">
        <title>Draft genome of Pseudomonas putida strain KT-27.</title>
        <authorList>
            <person name="Yoshizawa S."/>
            <person name="Khan N.H."/>
            <person name="Nishimura M."/>
            <person name="Chiura H.X."/>
            <person name="Ogura Y."/>
            <person name="Hayashi T."/>
            <person name="Kogure K."/>
        </authorList>
    </citation>
    <scope>NUCLEOTIDE SEQUENCE [LARGE SCALE GENOMIC DNA]</scope>
    <source>
        <strain evidence="2 3">KT-27</strain>
    </source>
</reference>
<evidence type="ECO:0000313" key="3">
    <source>
        <dbReference type="Proteomes" id="UP000237194"/>
    </source>
</evidence>
<evidence type="ECO:0000256" key="1">
    <source>
        <dbReference type="SAM" id="MobiDB-lite"/>
    </source>
</evidence>
<dbReference type="SUPFAM" id="SSF52540">
    <property type="entry name" value="P-loop containing nucleoside triphosphate hydrolases"/>
    <property type="match status" value="1"/>
</dbReference>
<evidence type="ECO:0000313" key="2">
    <source>
        <dbReference type="EMBL" id="POF86741.1"/>
    </source>
</evidence>
<dbReference type="InterPro" id="IPR019734">
    <property type="entry name" value="TPR_rpt"/>
</dbReference>
<proteinExistence type="predicted"/>
<protein>
    <submittedName>
        <fullName evidence="2">Uncharacterized protein</fullName>
    </submittedName>
</protein>
<dbReference type="Gene3D" id="3.40.50.300">
    <property type="entry name" value="P-loop containing nucleotide triphosphate hydrolases"/>
    <property type="match status" value="1"/>
</dbReference>
<dbReference type="Pfam" id="PF14516">
    <property type="entry name" value="AAA_35"/>
    <property type="match status" value="1"/>
</dbReference>
<sequence>MKTRNLRPCTIIPDSLYVERAADRQLRTVIDDMGRPAYILVSRQMGKTNLLINMKRERSNDIVLYLDLSNRFDTARKWFRNVIDSLIDSFPDNFEACEEKVNLQRESSGFEPNVEFDRHLRLLLRTCSQRIVIVLDEIDSLVGCNYSDVVLAQIRSMYFSRANHAEYARLTYVLSGVAEPSDLIRDKNISPFNIGEKIYLEDFNRLEFDAFVEKANLNFATAIADQIFHWTNGNPRITWDICSEIEDRLLSGEEIDASTVDKVVDKLYLRDHDRAPIDHIRTLVEADIQIRNAIVSLRHSKCDVLDDKVKSKLYLAGITKPIDGGELKLKNRVIDLALSDRWIEQISNAEKSVFALATEAYAAGNYDQSITYYEEALADPGYSVVVSEIARIELGLAYLWTKQSSKAIAQFSIAKDHAVDPKVIQLTKLHIGTAFISEQDYENSISPLQDAAAGEDLKTAVNAKLNLLVAYLKSGNTTNLSIAKDLADKLIADLQESADGNSDVALATALYHQSTIFDALQNQGETLRCLEKALQFSPTALKPFLLISKIEKSEDLEQNLEALAEFVTLISNNTILLSEISDSILGLSKPTLVKALKYSYDFIGAQGFDDFLSILKPKYFRSSISKFNIIVNLAEETASIDPDLAFLLLVKCAEHYSEPSPSIESKIKLYRNLALYSCDKPDDQWSIGYLRLLGESCPEELISSDDLSASIGIIVQMWNRADPCLSESLGIWKKFEEKSFITDPVQCAALFYVIMATEKDKDSAYEYGDKFLNALSSIDEESSSQLWAPLKKQAEQIKSNYELSKNKVVNRAARRAQNSAQRRKKGGKRGG</sequence>
<dbReference type="RefSeq" id="WP_103435294.1">
    <property type="nucleotide sequence ID" value="NZ_MIND01000018.1"/>
</dbReference>
<dbReference type="EMBL" id="MIND01000018">
    <property type="protein sequence ID" value="POF86741.1"/>
    <property type="molecule type" value="Genomic_DNA"/>
</dbReference>
<reference evidence="2 3" key="1">
    <citation type="submission" date="2016-08" db="EMBL/GenBank/DDBJ databases">
        <authorList>
            <person name="Seilhamer J.J."/>
        </authorList>
    </citation>
    <scope>NUCLEOTIDE SEQUENCE [LARGE SCALE GENOMIC DNA]</scope>
    <source>
        <strain evidence="2 3">KT-27</strain>
    </source>
</reference>
<dbReference type="AlphaFoldDB" id="A0A2S3W709"/>
<dbReference type="Gene3D" id="1.25.40.10">
    <property type="entry name" value="Tetratricopeptide repeat domain"/>
    <property type="match status" value="1"/>
</dbReference>
<organism evidence="2 3">
    <name type="scientific">Pseudomonas putida</name>
    <name type="common">Arthrobacter siderocapsulatus</name>
    <dbReference type="NCBI Taxonomy" id="303"/>
    <lineage>
        <taxon>Bacteria</taxon>
        <taxon>Pseudomonadati</taxon>
        <taxon>Pseudomonadota</taxon>
        <taxon>Gammaproteobacteria</taxon>
        <taxon>Pseudomonadales</taxon>
        <taxon>Pseudomonadaceae</taxon>
        <taxon>Pseudomonas</taxon>
    </lineage>
</organism>